<feature type="compositionally biased region" description="Polar residues" evidence="2">
    <location>
        <begin position="478"/>
        <end position="489"/>
    </location>
</feature>
<dbReference type="Gene3D" id="1.25.40.10">
    <property type="entry name" value="Tetratricopeptide repeat domain"/>
    <property type="match status" value="1"/>
</dbReference>
<feature type="coiled-coil region" evidence="1">
    <location>
        <begin position="705"/>
        <end position="732"/>
    </location>
</feature>
<feature type="compositionally biased region" description="Polar residues" evidence="2">
    <location>
        <begin position="70"/>
        <end position="84"/>
    </location>
</feature>
<feature type="compositionally biased region" description="Basic and acidic residues" evidence="2">
    <location>
        <begin position="400"/>
        <end position="412"/>
    </location>
</feature>
<dbReference type="Gene3D" id="1.10.8.10">
    <property type="entry name" value="DNA helicase RuvA subunit, C-terminal domain"/>
    <property type="match status" value="1"/>
</dbReference>
<evidence type="ECO:0000256" key="2">
    <source>
        <dbReference type="SAM" id="MobiDB-lite"/>
    </source>
</evidence>
<feature type="region of interest" description="Disordered" evidence="2">
    <location>
        <begin position="1"/>
        <end position="271"/>
    </location>
</feature>
<dbReference type="InterPro" id="IPR009060">
    <property type="entry name" value="UBA-like_sf"/>
</dbReference>
<organism evidence="4 5">
    <name type="scientific">Aspergillus ruber (strain CBS 135680)</name>
    <dbReference type="NCBI Taxonomy" id="1388766"/>
    <lineage>
        <taxon>Eukaryota</taxon>
        <taxon>Fungi</taxon>
        <taxon>Dikarya</taxon>
        <taxon>Ascomycota</taxon>
        <taxon>Pezizomycotina</taxon>
        <taxon>Eurotiomycetes</taxon>
        <taxon>Eurotiomycetidae</taxon>
        <taxon>Eurotiales</taxon>
        <taxon>Aspergillaceae</taxon>
        <taxon>Aspergillus</taxon>
        <taxon>Aspergillus subgen. Aspergillus</taxon>
    </lineage>
</organism>
<dbReference type="PANTHER" id="PTHR23172:SF19">
    <property type="entry name" value="J DOMAIN-CONTAINING PROTEIN"/>
    <property type="match status" value="1"/>
</dbReference>
<dbReference type="PANTHER" id="PTHR23172">
    <property type="entry name" value="AUXILIN/CYCLIN G-ASSOCIATED KINASE-RELATED"/>
    <property type="match status" value="1"/>
</dbReference>
<feature type="compositionally biased region" description="Low complexity" evidence="2">
    <location>
        <begin position="580"/>
        <end position="594"/>
    </location>
</feature>
<proteinExistence type="predicted"/>
<feature type="compositionally biased region" description="Pro residues" evidence="2">
    <location>
        <begin position="539"/>
        <end position="553"/>
    </location>
</feature>
<feature type="compositionally biased region" description="Low complexity" evidence="2">
    <location>
        <begin position="155"/>
        <end position="168"/>
    </location>
</feature>
<dbReference type="Proteomes" id="UP000019804">
    <property type="component" value="Unassembled WGS sequence"/>
</dbReference>
<dbReference type="GO" id="GO:0005737">
    <property type="term" value="C:cytoplasm"/>
    <property type="evidence" value="ECO:0007669"/>
    <property type="project" value="TreeGrafter"/>
</dbReference>
<evidence type="ECO:0000256" key="1">
    <source>
        <dbReference type="SAM" id="Coils"/>
    </source>
</evidence>
<dbReference type="GO" id="GO:0030276">
    <property type="term" value="F:clathrin binding"/>
    <property type="evidence" value="ECO:0007669"/>
    <property type="project" value="TreeGrafter"/>
</dbReference>
<keyword evidence="1" id="KW-0175">Coiled coil</keyword>
<keyword evidence="5" id="KW-1185">Reference proteome</keyword>
<feature type="compositionally biased region" description="Basic and acidic residues" evidence="2">
    <location>
        <begin position="504"/>
        <end position="514"/>
    </location>
</feature>
<feature type="compositionally biased region" description="Polar residues" evidence="2">
    <location>
        <begin position="38"/>
        <end position="56"/>
    </location>
</feature>
<dbReference type="InterPro" id="IPR036869">
    <property type="entry name" value="J_dom_sf"/>
</dbReference>
<feature type="region of interest" description="Disordered" evidence="2">
    <location>
        <begin position="395"/>
        <end position="621"/>
    </location>
</feature>
<dbReference type="SUPFAM" id="SSF48452">
    <property type="entry name" value="TPR-like"/>
    <property type="match status" value="1"/>
</dbReference>
<evidence type="ECO:0000259" key="3">
    <source>
        <dbReference type="PROSITE" id="PS50030"/>
    </source>
</evidence>
<dbReference type="GO" id="GO:0031982">
    <property type="term" value="C:vesicle"/>
    <property type="evidence" value="ECO:0007669"/>
    <property type="project" value="TreeGrafter"/>
</dbReference>
<accession>A0A017S0D3</accession>
<reference evidence="5" key="1">
    <citation type="journal article" date="2014" name="Nat. Commun.">
        <title>Genomic adaptations of the halophilic Dead Sea filamentous fungus Eurotium rubrum.</title>
        <authorList>
            <person name="Kis-Papo T."/>
            <person name="Weig A.R."/>
            <person name="Riley R."/>
            <person name="Persoh D."/>
            <person name="Salamov A."/>
            <person name="Sun H."/>
            <person name="Lipzen A."/>
            <person name="Wasser S.P."/>
            <person name="Rambold G."/>
            <person name="Grigoriev I.V."/>
            <person name="Nevo E."/>
        </authorList>
    </citation>
    <scope>NUCLEOTIDE SEQUENCE [LARGE SCALE GENOMIC DNA]</scope>
    <source>
        <strain evidence="5">CBS 135680</strain>
    </source>
</reference>
<dbReference type="HOGENOM" id="CLU_005723_0_0_1"/>
<dbReference type="STRING" id="1388766.A0A017S0D3"/>
<dbReference type="InterPro" id="IPR015940">
    <property type="entry name" value="UBA"/>
</dbReference>
<dbReference type="GO" id="GO:0072318">
    <property type="term" value="P:clathrin coat disassembly"/>
    <property type="evidence" value="ECO:0007669"/>
    <property type="project" value="TreeGrafter"/>
</dbReference>
<feature type="compositionally biased region" description="Basic and acidic residues" evidence="2">
    <location>
        <begin position="85"/>
        <end position="104"/>
    </location>
</feature>
<dbReference type="PROSITE" id="PS50030">
    <property type="entry name" value="UBA"/>
    <property type="match status" value="1"/>
</dbReference>
<dbReference type="RefSeq" id="XP_040634001.1">
    <property type="nucleotide sequence ID" value="XM_040786767.1"/>
</dbReference>
<feature type="domain" description="UBA" evidence="3">
    <location>
        <begin position="266"/>
        <end position="305"/>
    </location>
</feature>
<protein>
    <recommendedName>
        <fullName evidence="3">UBA domain-containing protein</fullName>
    </recommendedName>
</protein>
<dbReference type="GeneID" id="63701891"/>
<sequence length="916" mass="99495">MDDLSGLSFTPSSSNEPKKPPPMSSGTLFPDVRRNDNSGRTAPLSTSSGRSNTPSKPATPAGDSFANLVSFGSSNPNKNLSLAEQQKRLQEERARKEAENRSRLETQYGAQNNQFWDTLEKGGKPAAPTPSQQPQSPDEDDILAAFNATAPVDASTHFPIPSHSPSPHVGMTPVQQPASTRPAPAQDPMAIFDDDDPFGLGQMPSKPVPAPQPAQDDDDFLGELSKPVTEFSRPELPPKPKTSESEPEFEPQPRPRVPPKPSTGVDRAIAELVDMGFPADKASQALSTTASGTDIQAAVGWLLTQAHEESRQKTGRRSRLEPHPSELEQSGERRGRRDPSWMREERPTVTRTRSDNRSPASAEKDPAQIAASFGNNFLKTANSLWKTGSKRMQQVVQDLNADHDPNQPRWMKEATGFDESVPQPRPRGRQQPSELPEASAPGMTDEALLLESGGAPPRPPRNLPSRNPFQRHDVPGPTASTSDLRSQASSRERREPQPSFLRQQTRDESRDSRSRVNKLAVEEQSAQAYVSPARRKRPVPSPAPAPAPAPAPEPAVDLFDSPAPTSRPTPKPSPSPAQPSRPSTTPSTASLPTRPKAPLRSIPPVSQEALDSTNRHRTKAADAYKRGDYAAAHESFATALTMLPDKHPITIIIRSNRAMTALKVGEPKSAIIDADAMLDLIGPLKGENEQIDLGGEPPKPMKDFFGKALMRKAEAQEQLERWEDAARTWKLAVETGHGGGQSIQGRNRCEKAAGISKPTSKPSAPTRRPPASTPAPKKPSALADLTGSAAASQNSEAVTRLREANQAAERADDEKFALTDSVDARLAAWKGGKQDNLRALLGSLDTVLWPEAGWKKVNMSELIMPNKVKINYMKGIGKVHPDKIPTNATTEQRMISASVFATLNEAWDKFKRENNL</sequence>
<feature type="region of interest" description="Disordered" evidence="2">
    <location>
        <begin position="306"/>
        <end position="369"/>
    </location>
</feature>
<dbReference type="SUPFAM" id="SSF46565">
    <property type="entry name" value="Chaperone J-domain"/>
    <property type="match status" value="1"/>
</dbReference>
<feature type="compositionally biased region" description="Basic and acidic residues" evidence="2">
    <location>
        <begin position="306"/>
        <end position="366"/>
    </location>
</feature>
<name>A0A017S0D3_ASPRC</name>
<evidence type="ECO:0000313" key="5">
    <source>
        <dbReference type="Proteomes" id="UP000019804"/>
    </source>
</evidence>
<feature type="region of interest" description="Disordered" evidence="2">
    <location>
        <begin position="735"/>
        <end position="797"/>
    </location>
</feature>
<feature type="compositionally biased region" description="Pro residues" evidence="2">
    <location>
        <begin position="250"/>
        <end position="261"/>
    </location>
</feature>
<dbReference type="GO" id="GO:0072583">
    <property type="term" value="P:clathrin-dependent endocytosis"/>
    <property type="evidence" value="ECO:0007669"/>
    <property type="project" value="TreeGrafter"/>
</dbReference>
<dbReference type="SMART" id="SM00165">
    <property type="entry name" value="UBA"/>
    <property type="match status" value="1"/>
</dbReference>
<gene>
    <name evidence="4" type="ORF">EURHEDRAFT_519240</name>
</gene>
<evidence type="ECO:0000313" key="4">
    <source>
        <dbReference type="EMBL" id="EYE90311.1"/>
    </source>
</evidence>
<dbReference type="EMBL" id="KK088462">
    <property type="protein sequence ID" value="EYE90311.1"/>
    <property type="molecule type" value="Genomic_DNA"/>
</dbReference>
<dbReference type="AlphaFoldDB" id="A0A017S0D3"/>
<feature type="compositionally biased region" description="Basic and acidic residues" evidence="2">
    <location>
        <begin position="232"/>
        <end position="244"/>
    </location>
</feature>
<feature type="compositionally biased region" description="Low complexity" evidence="2">
    <location>
        <begin position="125"/>
        <end position="136"/>
    </location>
</feature>
<feature type="compositionally biased region" description="Pro residues" evidence="2">
    <location>
        <begin position="767"/>
        <end position="777"/>
    </location>
</feature>
<dbReference type="Gene3D" id="1.10.287.110">
    <property type="entry name" value="DnaJ domain"/>
    <property type="match status" value="1"/>
</dbReference>
<dbReference type="InterPro" id="IPR011990">
    <property type="entry name" value="TPR-like_helical_dom_sf"/>
</dbReference>
<dbReference type="Pfam" id="PF22562">
    <property type="entry name" value="UBA_7"/>
    <property type="match status" value="1"/>
</dbReference>
<dbReference type="FunFam" id="1.10.287.110:FF:000002">
    <property type="entry name" value="putative tyrosine-protein phosphatase auxilin isoform X2"/>
    <property type="match status" value="1"/>
</dbReference>
<dbReference type="FunFam" id="1.25.40.10:FF:000354">
    <property type="entry name" value="UBA domain-containing protein 7"/>
    <property type="match status" value="1"/>
</dbReference>
<dbReference type="SUPFAM" id="SSF46934">
    <property type="entry name" value="UBA-like"/>
    <property type="match status" value="1"/>
</dbReference>
<dbReference type="OrthoDB" id="1717591at2759"/>
<feature type="compositionally biased region" description="Pro residues" evidence="2">
    <location>
        <begin position="565"/>
        <end position="579"/>
    </location>
</feature>